<evidence type="ECO:0000313" key="4">
    <source>
        <dbReference type="EMBL" id="ORY12539.1"/>
    </source>
</evidence>
<accession>A0A1Y1ZQK8</accession>
<dbReference type="AlphaFoldDB" id="A0A1Y1ZQK8"/>
<proteinExistence type="inferred from homology"/>
<dbReference type="PANTHER" id="PTHR48070">
    <property type="entry name" value="ESTERASE OVCA2"/>
    <property type="match status" value="1"/>
</dbReference>
<dbReference type="InterPro" id="IPR050593">
    <property type="entry name" value="LovG"/>
</dbReference>
<evidence type="ECO:0000256" key="2">
    <source>
        <dbReference type="ARBA" id="ARBA00022801"/>
    </source>
</evidence>
<comment type="similarity">
    <text evidence="1">Belongs to the LovG family.</text>
</comment>
<dbReference type="GO" id="GO:0005634">
    <property type="term" value="C:nucleus"/>
    <property type="evidence" value="ECO:0007669"/>
    <property type="project" value="TreeGrafter"/>
</dbReference>
<dbReference type="SUPFAM" id="SSF53474">
    <property type="entry name" value="alpha/beta-Hydrolases"/>
    <property type="match status" value="1"/>
</dbReference>
<evidence type="ECO:0000256" key="1">
    <source>
        <dbReference type="ARBA" id="ARBA00005863"/>
    </source>
</evidence>
<dbReference type="GO" id="GO:0016787">
    <property type="term" value="F:hydrolase activity"/>
    <property type="evidence" value="ECO:0007669"/>
    <property type="project" value="UniProtKB-KW"/>
</dbReference>
<comment type="caution">
    <text evidence="4">The sequence shown here is derived from an EMBL/GenBank/DDBJ whole genome shotgun (WGS) entry which is preliminary data.</text>
</comment>
<evidence type="ECO:0000313" key="5">
    <source>
        <dbReference type="Proteomes" id="UP000193144"/>
    </source>
</evidence>
<protein>
    <submittedName>
        <fullName evidence="4">Serine hydrolase FSH</fullName>
    </submittedName>
</protein>
<dbReference type="Proteomes" id="UP000193144">
    <property type="component" value="Unassembled WGS sequence"/>
</dbReference>
<keyword evidence="2 4" id="KW-0378">Hydrolase</keyword>
<dbReference type="InterPro" id="IPR029058">
    <property type="entry name" value="AB_hydrolase_fold"/>
</dbReference>
<dbReference type="EMBL" id="MCFA01000050">
    <property type="protein sequence ID" value="ORY12539.1"/>
    <property type="molecule type" value="Genomic_DNA"/>
</dbReference>
<dbReference type="InterPro" id="IPR005645">
    <property type="entry name" value="FSH-like_dom"/>
</dbReference>
<dbReference type="GO" id="GO:0044550">
    <property type="term" value="P:secondary metabolite biosynthetic process"/>
    <property type="evidence" value="ECO:0007669"/>
    <property type="project" value="TreeGrafter"/>
</dbReference>
<dbReference type="GO" id="GO:0005737">
    <property type="term" value="C:cytoplasm"/>
    <property type="evidence" value="ECO:0007669"/>
    <property type="project" value="TreeGrafter"/>
</dbReference>
<reference evidence="4 5" key="1">
    <citation type="submission" date="2016-07" db="EMBL/GenBank/DDBJ databases">
        <title>Pervasive Adenine N6-methylation of Active Genes in Fungi.</title>
        <authorList>
            <consortium name="DOE Joint Genome Institute"/>
            <person name="Mondo S.J."/>
            <person name="Dannebaum R.O."/>
            <person name="Kuo R.C."/>
            <person name="Labutti K."/>
            <person name="Haridas S."/>
            <person name="Kuo A."/>
            <person name="Salamov A."/>
            <person name="Ahrendt S.R."/>
            <person name="Lipzen A."/>
            <person name="Sullivan W."/>
            <person name="Andreopoulos W.B."/>
            <person name="Clum A."/>
            <person name="Lindquist E."/>
            <person name="Daum C."/>
            <person name="Ramamoorthy G.K."/>
            <person name="Gryganskyi A."/>
            <person name="Culley D."/>
            <person name="Magnuson J.K."/>
            <person name="James T.Y."/>
            <person name="O'Malley M.A."/>
            <person name="Stajich J.E."/>
            <person name="Spatafora J.W."/>
            <person name="Visel A."/>
            <person name="Grigoriev I.V."/>
        </authorList>
    </citation>
    <scope>NUCLEOTIDE SEQUENCE [LARGE SCALE GENOMIC DNA]</scope>
    <source>
        <strain evidence="4 5">CBS 115471</strain>
    </source>
</reference>
<keyword evidence="5" id="KW-1185">Reference proteome</keyword>
<gene>
    <name evidence="4" type="ORF">BCR34DRAFT_624293</name>
</gene>
<feature type="domain" description="Serine hydrolase" evidence="3">
    <location>
        <begin position="16"/>
        <end position="268"/>
    </location>
</feature>
<evidence type="ECO:0000259" key="3">
    <source>
        <dbReference type="Pfam" id="PF03959"/>
    </source>
</evidence>
<organism evidence="4 5">
    <name type="scientific">Clohesyomyces aquaticus</name>
    <dbReference type="NCBI Taxonomy" id="1231657"/>
    <lineage>
        <taxon>Eukaryota</taxon>
        <taxon>Fungi</taxon>
        <taxon>Dikarya</taxon>
        <taxon>Ascomycota</taxon>
        <taxon>Pezizomycotina</taxon>
        <taxon>Dothideomycetes</taxon>
        <taxon>Pleosporomycetidae</taxon>
        <taxon>Pleosporales</taxon>
        <taxon>Lindgomycetaceae</taxon>
        <taxon>Clohesyomyces</taxon>
    </lineage>
</organism>
<dbReference type="OrthoDB" id="414698at2759"/>
<sequence>MSPSPSPGPRAGEAVKPTILAFHGSGSNGTIHTVQMARLTRHLKPVFDIVSLEAPFPSPAGPGILPFFEGCGPFKRWLPPSEKVTIEGMKSGSASSIMPQPVTSLIQSIIHRISLSGSRVVGLLGFSQGTRVVAGLLKAKELRRRALASPSSTSISESTSELDLEASSWLDTFEFAVSVCGSYPPPLIPEILSLSISVAGKEKEEKEEGGEKDHKIETPTLHVQGLQDEWHWAGKLLIESVYEVAEGKSEVFEFQMGHHYPVLAEDTERIRDWVLGTWGRLEKEVERRR</sequence>
<dbReference type="Pfam" id="PF03959">
    <property type="entry name" value="FSH1"/>
    <property type="match status" value="1"/>
</dbReference>
<dbReference type="Gene3D" id="3.40.50.1820">
    <property type="entry name" value="alpha/beta hydrolase"/>
    <property type="match status" value="1"/>
</dbReference>
<name>A0A1Y1ZQK8_9PLEO</name>
<dbReference type="PANTHER" id="PTHR48070:SF3">
    <property type="entry name" value="ESTERASE DBAE-RELATED"/>
    <property type="match status" value="1"/>
</dbReference>